<accession>A0A4U5WYU4</accession>
<dbReference type="Proteomes" id="UP000308632">
    <property type="component" value="Unassembled WGS sequence"/>
</dbReference>
<dbReference type="PANTHER" id="PTHR30619:SF1">
    <property type="entry name" value="RECOMBINATION PROTEIN 2"/>
    <property type="match status" value="1"/>
</dbReference>
<dbReference type="InterPro" id="IPR052159">
    <property type="entry name" value="Competence_DNA_uptake"/>
</dbReference>
<keyword evidence="2" id="KW-0378">Hydrolase</keyword>
<dbReference type="PANTHER" id="PTHR30619">
    <property type="entry name" value="DNA INTERNALIZATION/COMPETENCE PROTEIN COMEC/REC2"/>
    <property type="match status" value="1"/>
</dbReference>
<dbReference type="RefSeq" id="WP_137301859.1">
    <property type="nucleotide sequence ID" value="NZ_BMVD01000007.1"/>
</dbReference>
<dbReference type="Gene3D" id="3.60.15.10">
    <property type="entry name" value="Ribonuclease Z/Hydroxyacylglutathione hydrolase-like"/>
    <property type="match status" value="1"/>
</dbReference>
<sequence>MTTAQAGIQPVPQPTKASTEAVILDVGHGNCAVLRDGNRCVIVDAKSDKLLYQELVTSGVRRIEHLVLSHADSDHIAGALRLLPNDDFEVGTVWLNSDSQKDSRQWHELLALLTALHQAGRLKARLAICDLDGWDLSLENVLIDVIHPTLTDIGHGTGKRGRVRPEITTNGMSVVLRVLLEGLPALLLPGDLDSAGLDQILSRDKEVSAHVLVYPHHGGHSGGGTEESFAKVLCDAVSPDVVLFSMGRGVFRNPLPEVVEEITRSFPDTRVACTQLSENCHVGPVPDGERDYLLNRPAAGHTGNRSCVGTVRVAVADNQLVVEPAPLGHKRWIRQHVNTAMCESSAILPVPRPRYP</sequence>
<dbReference type="SUPFAM" id="SSF56281">
    <property type="entry name" value="Metallo-hydrolase/oxidoreductase"/>
    <property type="match status" value="1"/>
</dbReference>
<evidence type="ECO:0000259" key="1">
    <source>
        <dbReference type="Pfam" id="PF00753"/>
    </source>
</evidence>
<reference evidence="2 3" key="1">
    <citation type="submission" date="2019-04" db="EMBL/GenBank/DDBJ databases">
        <title>Streptomyces lasaliensis sp.nov., an Actinomycete isolated from soil which produces the polyether antibiotic lasalocid.</title>
        <authorList>
            <person name="Erwin G."/>
            <person name="Haber C."/>
        </authorList>
    </citation>
    <scope>NUCLEOTIDE SEQUENCE [LARGE SCALE GENOMIC DNA]</scope>
    <source>
        <strain evidence="2 3">DSM 40089</strain>
    </source>
</reference>
<evidence type="ECO:0000313" key="2">
    <source>
        <dbReference type="EMBL" id="TKT07798.1"/>
    </source>
</evidence>
<organism evidence="2 3">
    <name type="scientific">Streptomyces galbus</name>
    <dbReference type="NCBI Taxonomy" id="33898"/>
    <lineage>
        <taxon>Bacteria</taxon>
        <taxon>Bacillati</taxon>
        <taxon>Actinomycetota</taxon>
        <taxon>Actinomycetes</taxon>
        <taxon>Kitasatosporales</taxon>
        <taxon>Streptomycetaceae</taxon>
        <taxon>Streptomyces</taxon>
    </lineage>
</organism>
<dbReference type="EMBL" id="SZPR01000017">
    <property type="protein sequence ID" value="TKT07798.1"/>
    <property type="molecule type" value="Genomic_DNA"/>
</dbReference>
<dbReference type="InterPro" id="IPR036866">
    <property type="entry name" value="RibonucZ/Hydroxyglut_hydro"/>
</dbReference>
<feature type="domain" description="Metallo-beta-lactamase" evidence="1">
    <location>
        <begin position="25"/>
        <end position="176"/>
    </location>
</feature>
<protein>
    <submittedName>
        <fullName evidence="2">MBL fold metallo-hydrolase</fullName>
    </submittedName>
</protein>
<gene>
    <name evidence="2" type="ORF">E4U92_20335</name>
</gene>
<dbReference type="Pfam" id="PF00753">
    <property type="entry name" value="Lactamase_B"/>
    <property type="match status" value="1"/>
</dbReference>
<dbReference type="InterPro" id="IPR001279">
    <property type="entry name" value="Metallo-B-lactamas"/>
</dbReference>
<proteinExistence type="predicted"/>
<dbReference type="GO" id="GO:0016787">
    <property type="term" value="F:hydrolase activity"/>
    <property type="evidence" value="ECO:0007669"/>
    <property type="project" value="UniProtKB-KW"/>
</dbReference>
<comment type="caution">
    <text evidence="2">The sequence shown here is derived from an EMBL/GenBank/DDBJ whole genome shotgun (WGS) entry which is preliminary data.</text>
</comment>
<evidence type="ECO:0000313" key="3">
    <source>
        <dbReference type="Proteomes" id="UP000308632"/>
    </source>
</evidence>
<dbReference type="AlphaFoldDB" id="A0A4U5WYU4"/>
<name>A0A4U5WYU4_STRGB</name>